<evidence type="ECO:0000313" key="3">
    <source>
        <dbReference type="EMBL" id="HGI43017.1"/>
    </source>
</evidence>
<evidence type="ECO:0000259" key="2">
    <source>
        <dbReference type="Pfam" id="PF10633"/>
    </source>
</evidence>
<feature type="domain" description="Alpha-galactosidase NEW3" evidence="2">
    <location>
        <begin position="467"/>
        <end position="542"/>
    </location>
</feature>
<dbReference type="PANTHER" id="PTHR39198:SF1">
    <property type="entry name" value="ALPHA-GALACTOSIDASE NEW3 DOMAIN-CONTAINING PROTEIN"/>
    <property type="match status" value="1"/>
</dbReference>
<dbReference type="InterPro" id="IPR018905">
    <property type="entry name" value="A-galactase_NEW3"/>
</dbReference>
<proteinExistence type="predicted"/>
<dbReference type="Gene3D" id="2.60.40.1120">
    <property type="entry name" value="Carboxypeptidase-like, regulatory domain"/>
    <property type="match status" value="1"/>
</dbReference>
<feature type="transmembrane region" description="Helical" evidence="1">
    <location>
        <begin position="563"/>
        <end position="582"/>
    </location>
</feature>
<gene>
    <name evidence="3" type="ORF">ENV17_01345</name>
</gene>
<keyword evidence="1" id="KW-1133">Transmembrane helix</keyword>
<name>A0A7C4B957_THEPE</name>
<organism evidence="3">
    <name type="scientific">Thermofilum pendens</name>
    <dbReference type="NCBI Taxonomy" id="2269"/>
    <lineage>
        <taxon>Archaea</taxon>
        <taxon>Thermoproteota</taxon>
        <taxon>Thermoprotei</taxon>
        <taxon>Thermofilales</taxon>
        <taxon>Thermofilaceae</taxon>
        <taxon>Thermofilum</taxon>
    </lineage>
</organism>
<reference evidence="3" key="1">
    <citation type="journal article" date="2020" name="mSystems">
        <title>Genome- and Community-Level Interaction Insights into Carbon Utilization and Element Cycling Functions of Hydrothermarchaeota in Hydrothermal Sediment.</title>
        <authorList>
            <person name="Zhou Z."/>
            <person name="Liu Y."/>
            <person name="Xu W."/>
            <person name="Pan J."/>
            <person name="Luo Z.H."/>
            <person name="Li M."/>
        </authorList>
    </citation>
    <scope>NUCLEOTIDE SEQUENCE [LARGE SCALE GENOMIC DNA]</scope>
    <source>
        <strain evidence="3">SpSt-735</strain>
    </source>
</reference>
<dbReference type="Gene3D" id="2.60.40.10">
    <property type="entry name" value="Immunoglobulins"/>
    <property type="match status" value="1"/>
</dbReference>
<dbReference type="PANTHER" id="PTHR39198">
    <property type="entry name" value="HYPOTHETICAL MEMBRANE PROTEIN, CONSERVED"/>
    <property type="match status" value="1"/>
</dbReference>
<accession>A0A7C4B957</accession>
<dbReference type="InterPro" id="IPR013783">
    <property type="entry name" value="Ig-like_fold"/>
</dbReference>
<dbReference type="Pfam" id="PF13620">
    <property type="entry name" value="CarboxypepD_reg"/>
    <property type="match status" value="1"/>
</dbReference>
<dbReference type="Pfam" id="PF10633">
    <property type="entry name" value="NPCBM_assoc"/>
    <property type="match status" value="2"/>
</dbReference>
<sequence length="588" mass="62828">MPLLSGRNMPGAMRPSRMVVLSLLLVLLLPVGVQGEGGAGLWGTMVDVNGSPLVGVRVTVYDSNNALIGTTATGADGRFFILVYPGTYVVRLSKPGYVEKSIQVTVSKTALYADLGAITLDYSLSISLLPTQLSLGLLDTVTLPVTVTNKGSTPERVSVSVEETCGIVFSLYSAEGLALRELTLNPGESYSLKLGLTAPYISPRVCQVRLIFTGTLTHERVVTVEMVNRSLGIVSAQLTAFQANPGSTVQLQLKVANPLRQAFRVRLNLELPEGWIGSFTAGGLIVRELSLNPGESLPVQLTLGVPKDVKPGTYTVLVKVEGVSPYFVDRLPVQVDIVSGRPLLRLSYMAPHVDAYAGKTAKYMFTLSNLGDADCVVSLDVAGLPEGYKWSIGDQQGNVFSKVFLKAGEQAVLVLSVSVPPTAEPAVFSFRLSAETDDSRDEVQLSLGVLGRYELSFVTQNFYIELAPGSSGAFEVQVRNTGYTPLTNVVLNAVSTASGITVSTLPDRVLVLKPGDTAIFQVSISVDPTTDAGDYYVSLRLSADQVEPLSRDLHIYVKPAGGVAYYIVAAVAVLIAVVVLAYRKFGRR</sequence>
<keyword evidence="1" id="KW-0472">Membrane</keyword>
<keyword evidence="1" id="KW-0812">Transmembrane</keyword>
<feature type="domain" description="Alpha-galactosidase NEW3" evidence="2">
    <location>
        <begin position="244"/>
        <end position="320"/>
    </location>
</feature>
<comment type="caution">
    <text evidence="3">The sequence shown here is derived from an EMBL/GenBank/DDBJ whole genome shotgun (WGS) entry which is preliminary data.</text>
</comment>
<dbReference type="AlphaFoldDB" id="A0A7C4B957"/>
<dbReference type="EMBL" id="DTFI01000041">
    <property type="protein sequence ID" value="HGI43017.1"/>
    <property type="molecule type" value="Genomic_DNA"/>
</dbReference>
<protein>
    <recommendedName>
        <fullName evidence="2">Alpha-galactosidase NEW3 domain-containing protein</fullName>
    </recommendedName>
</protein>
<dbReference type="SUPFAM" id="SSF49464">
    <property type="entry name" value="Carboxypeptidase regulatory domain-like"/>
    <property type="match status" value="1"/>
</dbReference>
<evidence type="ECO:0000256" key="1">
    <source>
        <dbReference type="SAM" id="Phobius"/>
    </source>
</evidence>
<dbReference type="InterPro" id="IPR008969">
    <property type="entry name" value="CarboxyPept-like_regulatory"/>
</dbReference>